<protein>
    <submittedName>
        <fullName evidence="2">Uncharacterized protein</fullName>
    </submittedName>
</protein>
<keyword evidence="1" id="KW-0812">Transmembrane</keyword>
<gene>
    <name evidence="2" type="ORF">ABID19_002319</name>
</gene>
<name>A0ABV2GMC4_9HYPH</name>
<evidence type="ECO:0000313" key="3">
    <source>
        <dbReference type="Proteomes" id="UP001549204"/>
    </source>
</evidence>
<reference evidence="2 3" key="1">
    <citation type="submission" date="2024-06" db="EMBL/GenBank/DDBJ databases">
        <title>Genomic Encyclopedia of Type Strains, Phase IV (KMG-IV): sequencing the most valuable type-strain genomes for metagenomic binning, comparative biology and taxonomic classification.</title>
        <authorList>
            <person name="Goeker M."/>
        </authorList>
    </citation>
    <scope>NUCLEOTIDE SEQUENCE [LARGE SCALE GENOMIC DNA]</scope>
    <source>
        <strain evidence="2 3">DSM 100022</strain>
    </source>
</reference>
<sequence>MSSTPVLRYIYWAIVLDVSVVLAHYVRGAAWPQ</sequence>
<comment type="caution">
    <text evidence="2">The sequence shown here is derived from an EMBL/GenBank/DDBJ whole genome shotgun (WGS) entry which is preliminary data.</text>
</comment>
<organism evidence="2 3">
    <name type="scientific">Mesorhizobium robiniae</name>
    <dbReference type="NCBI Taxonomy" id="559315"/>
    <lineage>
        <taxon>Bacteria</taxon>
        <taxon>Pseudomonadati</taxon>
        <taxon>Pseudomonadota</taxon>
        <taxon>Alphaproteobacteria</taxon>
        <taxon>Hyphomicrobiales</taxon>
        <taxon>Phyllobacteriaceae</taxon>
        <taxon>Mesorhizobium</taxon>
    </lineage>
</organism>
<accession>A0ABV2GMC4</accession>
<keyword evidence="3" id="KW-1185">Reference proteome</keyword>
<evidence type="ECO:0000256" key="1">
    <source>
        <dbReference type="SAM" id="Phobius"/>
    </source>
</evidence>
<keyword evidence="1" id="KW-0472">Membrane</keyword>
<dbReference type="Proteomes" id="UP001549204">
    <property type="component" value="Unassembled WGS sequence"/>
</dbReference>
<evidence type="ECO:0000313" key="2">
    <source>
        <dbReference type="EMBL" id="MET3579294.1"/>
    </source>
</evidence>
<keyword evidence="1" id="KW-1133">Transmembrane helix</keyword>
<feature type="transmembrane region" description="Helical" evidence="1">
    <location>
        <begin position="6"/>
        <end position="26"/>
    </location>
</feature>
<proteinExistence type="predicted"/>
<dbReference type="EMBL" id="JBEPMC010000003">
    <property type="protein sequence ID" value="MET3579294.1"/>
    <property type="molecule type" value="Genomic_DNA"/>
</dbReference>